<dbReference type="AlphaFoldDB" id="A0AB39KUE3"/>
<dbReference type="RefSeq" id="WP_369060893.1">
    <property type="nucleotide sequence ID" value="NZ_CP158375.1"/>
</dbReference>
<accession>A0AB39KUE3</accession>
<feature type="chain" id="PRO_5044251853" evidence="1">
    <location>
        <begin position="31"/>
        <end position="300"/>
    </location>
</feature>
<sequence>MTSPRRILTLAAAVAGAVLGVAGAGGPARAASALDLYFERTVMLAADGRCRLFTPQMRAALASGQAQARGAALRAGATPDQITATAGRAQAAAGRAACGSKDMTVAARRVRDGFEGYARLIMQRYPGEIAAWTADRSISQQQGMWRLSQPASFGADRMIFGLSTPAGGGRTSLMAVVALADNAQPFTARIVMRDVAKTDGPYLSLGGSRAPLAVRLPPRSAARAFLAETRGGAETSLLPSGAKKGMSFRFPEAAARAIEALDPREAIAVEFVFTGPRGDVVRTAYVEVGDFAAGRAFLVR</sequence>
<keyword evidence="1" id="KW-0732">Signal</keyword>
<organism evidence="2">
    <name type="scientific">Caulobacter sp. 73W</name>
    <dbReference type="NCBI Taxonomy" id="3161137"/>
    <lineage>
        <taxon>Bacteria</taxon>
        <taxon>Pseudomonadati</taxon>
        <taxon>Pseudomonadota</taxon>
        <taxon>Alphaproteobacteria</taxon>
        <taxon>Caulobacterales</taxon>
        <taxon>Caulobacteraceae</taxon>
        <taxon>Caulobacter</taxon>
    </lineage>
</organism>
<feature type="signal peptide" evidence="1">
    <location>
        <begin position="1"/>
        <end position="30"/>
    </location>
</feature>
<protein>
    <submittedName>
        <fullName evidence="2">Uncharacterized protein</fullName>
    </submittedName>
</protein>
<dbReference type="InterPro" id="IPR006311">
    <property type="entry name" value="TAT_signal"/>
</dbReference>
<dbReference type="PROSITE" id="PS51318">
    <property type="entry name" value="TAT"/>
    <property type="match status" value="1"/>
</dbReference>
<gene>
    <name evidence="2" type="ORF">ABOZ73_03910</name>
</gene>
<dbReference type="EMBL" id="CP158375">
    <property type="protein sequence ID" value="XDO97577.1"/>
    <property type="molecule type" value="Genomic_DNA"/>
</dbReference>
<evidence type="ECO:0000256" key="1">
    <source>
        <dbReference type="SAM" id="SignalP"/>
    </source>
</evidence>
<name>A0AB39KUE3_9CAUL</name>
<proteinExistence type="predicted"/>
<reference evidence="2" key="1">
    <citation type="submission" date="2024-06" db="EMBL/GenBank/DDBJ databases">
        <title>Caulobacter inopinatus, sp. nov.</title>
        <authorList>
            <person name="Donachie S.P."/>
        </authorList>
    </citation>
    <scope>NUCLEOTIDE SEQUENCE</scope>
    <source>
        <strain evidence="2">73W</strain>
    </source>
</reference>
<evidence type="ECO:0000313" key="2">
    <source>
        <dbReference type="EMBL" id="XDO97577.1"/>
    </source>
</evidence>